<dbReference type="OrthoDB" id="3540210at2759"/>
<accession>A0A4Q4STQ3</accession>
<proteinExistence type="predicted"/>
<evidence type="ECO:0000313" key="1">
    <source>
        <dbReference type="EMBL" id="RYO73566.1"/>
    </source>
</evidence>
<protein>
    <submittedName>
        <fullName evidence="1">Uncharacterized protein</fullName>
    </submittedName>
</protein>
<keyword evidence="2" id="KW-1185">Reference proteome</keyword>
<dbReference type="Proteomes" id="UP000293823">
    <property type="component" value="Unassembled WGS sequence"/>
</dbReference>
<organism evidence="1 2">
    <name type="scientific">Alternaria arborescens</name>
    <dbReference type="NCBI Taxonomy" id="156630"/>
    <lineage>
        <taxon>Eukaryota</taxon>
        <taxon>Fungi</taxon>
        <taxon>Dikarya</taxon>
        <taxon>Ascomycota</taxon>
        <taxon>Pezizomycotina</taxon>
        <taxon>Dothideomycetes</taxon>
        <taxon>Pleosporomycetidae</taxon>
        <taxon>Pleosporales</taxon>
        <taxon>Pleosporineae</taxon>
        <taxon>Pleosporaceae</taxon>
        <taxon>Alternaria</taxon>
        <taxon>Alternaria sect. Alternaria</taxon>
    </lineage>
</organism>
<gene>
    <name evidence="1" type="ORF">AA0113_g119</name>
</gene>
<dbReference type="EMBL" id="PEJP01000001">
    <property type="protein sequence ID" value="RYO73566.1"/>
    <property type="molecule type" value="Genomic_DNA"/>
</dbReference>
<comment type="caution">
    <text evidence="1">The sequence shown here is derived from an EMBL/GenBank/DDBJ whole genome shotgun (WGS) entry which is preliminary data.</text>
</comment>
<sequence>MESEHESVYLGIWTNWSHGSVAGLTLTTTLQNGGLLIAFLALFVSDLYWNMFLGNHFIFYPPKDEQEGTPECVVPPTTSDTSKLRHKHSSAMEAVKDVLDLAQSCAIGHAQICLAAASHELSNFLRLHYRWSVLFTSCYIERQ</sequence>
<dbReference type="AlphaFoldDB" id="A0A4Q4STQ3"/>
<evidence type="ECO:0000313" key="2">
    <source>
        <dbReference type="Proteomes" id="UP000293823"/>
    </source>
</evidence>
<name>A0A4Q4STQ3_9PLEO</name>
<reference evidence="2" key="1">
    <citation type="journal article" date="2019" name="bioRxiv">
        <title>Genomics, evolutionary history and diagnostics of the Alternaria alternata species group including apple and Asian pear pathotypes.</title>
        <authorList>
            <person name="Armitage A.D."/>
            <person name="Cockerton H.M."/>
            <person name="Sreenivasaprasad S."/>
            <person name="Woodhall J.W."/>
            <person name="Lane C.R."/>
            <person name="Harrison R.J."/>
            <person name="Clarkson J.P."/>
        </authorList>
    </citation>
    <scope>NUCLEOTIDE SEQUENCE [LARGE SCALE GENOMIC DNA]</scope>
    <source>
        <strain evidence="2">RGR 97.0016</strain>
    </source>
</reference>